<evidence type="ECO:0000313" key="2">
    <source>
        <dbReference type="Proteomes" id="UP000067476"/>
    </source>
</evidence>
<keyword evidence="2" id="KW-1185">Reference proteome</keyword>
<dbReference type="AlphaFoldDB" id="A0A0K1W398"/>
<reference evidence="1 2" key="1">
    <citation type="journal article" date="2015" name="Genome Announc.">
        <title>Complete Genome Sequence of Spiroplasma litorale TN-1T (DSM 21781), a Bacterium Isolated from a Green-Eyed Horsefly (Tabanus nigrovittatus).</title>
        <authorList>
            <person name="Lo W.S."/>
            <person name="Lai Y.C."/>
            <person name="Lien Y.W."/>
            <person name="Wang T.H."/>
            <person name="Kuo C.H."/>
        </authorList>
    </citation>
    <scope>NUCLEOTIDE SEQUENCE [LARGE SCALE GENOMIC DNA]</scope>
    <source>
        <strain evidence="1 2">TN-1</strain>
    </source>
</reference>
<dbReference type="RefSeq" id="WP_075058737.1">
    <property type="nucleotide sequence ID" value="NZ_CP012357.1"/>
</dbReference>
<name>A0A0K1W398_9MOLU</name>
<proteinExistence type="predicted"/>
<protein>
    <submittedName>
        <fullName evidence="1">Uncharacterized protein</fullName>
    </submittedName>
</protein>
<dbReference type="Proteomes" id="UP000067476">
    <property type="component" value="Chromosome"/>
</dbReference>
<dbReference type="PATRIC" id="fig|216942.3.peg.1069"/>
<gene>
    <name evidence="1" type="ORF">SLITO_v1c10470</name>
</gene>
<sequence>MSSIIDESIIAKTRNLYVDFSSEIIVWLFIWILKHHYGCNDRIIVKTKKIGSTFNGLKIKKAKKFDMNFQTESIEFNKNMI</sequence>
<accession>A0A0K1W398</accession>
<organism evidence="1 2">
    <name type="scientific">Spiroplasma litorale</name>
    <dbReference type="NCBI Taxonomy" id="216942"/>
    <lineage>
        <taxon>Bacteria</taxon>
        <taxon>Bacillati</taxon>
        <taxon>Mycoplasmatota</taxon>
        <taxon>Mollicutes</taxon>
        <taxon>Entomoplasmatales</taxon>
        <taxon>Spiroplasmataceae</taxon>
        <taxon>Spiroplasma</taxon>
    </lineage>
</organism>
<dbReference type="OrthoDB" id="389876at2"/>
<dbReference type="EMBL" id="CP012357">
    <property type="protein sequence ID" value="AKX34658.1"/>
    <property type="molecule type" value="Genomic_DNA"/>
</dbReference>
<evidence type="ECO:0000313" key="1">
    <source>
        <dbReference type="EMBL" id="AKX34658.1"/>
    </source>
</evidence>
<dbReference type="KEGG" id="sll:SLITO_v1c10470"/>